<evidence type="ECO:0000313" key="3">
    <source>
        <dbReference type="Proteomes" id="UP000078340"/>
    </source>
</evidence>
<gene>
    <name evidence="2" type="ORF">VFPFJ_06790</name>
</gene>
<sequence>MPLGLKGGCPFEVPPPSRLFLARAYIIEIANTAAATAASGSQRSDGSNGSNVGNDSNVSNSSNVSKGRNSSKFLAISRTPLSSHACTIKIAGAAWRCGVAEKSVGRLYNYVAKVGFTNSTILTNYFARQVDCSTGCQIDSWDCLMNRLICHIARYCEVNPAHSEAGSQEGINANAVDSVHQ</sequence>
<name>A0A179HDJ3_PURLI</name>
<evidence type="ECO:0000313" key="2">
    <source>
        <dbReference type="EMBL" id="OAQ88325.1"/>
    </source>
</evidence>
<proteinExistence type="predicted"/>
<dbReference type="EMBL" id="LSBI01000006">
    <property type="protein sequence ID" value="OAQ88325.1"/>
    <property type="molecule type" value="Genomic_DNA"/>
</dbReference>
<evidence type="ECO:0000256" key="1">
    <source>
        <dbReference type="SAM" id="MobiDB-lite"/>
    </source>
</evidence>
<organism evidence="2 3">
    <name type="scientific">Purpureocillium lilacinum</name>
    <name type="common">Paecilomyces lilacinus</name>
    <dbReference type="NCBI Taxonomy" id="33203"/>
    <lineage>
        <taxon>Eukaryota</taxon>
        <taxon>Fungi</taxon>
        <taxon>Dikarya</taxon>
        <taxon>Ascomycota</taxon>
        <taxon>Pezizomycotina</taxon>
        <taxon>Sordariomycetes</taxon>
        <taxon>Hypocreomycetidae</taxon>
        <taxon>Hypocreales</taxon>
        <taxon>Ophiocordycipitaceae</taxon>
        <taxon>Purpureocillium</taxon>
    </lineage>
</organism>
<reference evidence="2 3" key="1">
    <citation type="submission" date="2016-02" db="EMBL/GenBank/DDBJ databases">
        <title>Biosynthesis of antibiotic leucinostatins and their inhibition on Phytophthora in bio-control Purpureocillium lilacinum.</title>
        <authorList>
            <person name="Wang G."/>
            <person name="Liu Z."/>
            <person name="Lin R."/>
            <person name="Li E."/>
            <person name="Mao Z."/>
            <person name="Ling J."/>
            <person name="Yin W."/>
            <person name="Xie B."/>
        </authorList>
    </citation>
    <scope>NUCLEOTIDE SEQUENCE [LARGE SCALE GENOMIC DNA]</scope>
    <source>
        <strain evidence="2">PLFJ-1</strain>
    </source>
</reference>
<dbReference type="AlphaFoldDB" id="A0A179HDJ3"/>
<comment type="caution">
    <text evidence="2">The sequence shown here is derived from an EMBL/GenBank/DDBJ whole genome shotgun (WGS) entry which is preliminary data.</text>
</comment>
<dbReference type="Proteomes" id="UP000078340">
    <property type="component" value="Unassembled WGS sequence"/>
</dbReference>
<accession>A0A179HDJ3</accession>
<feature type="region of interest" description="Disordered" evidence="1">
    <location>
        <begin position="38"/>
        <end position="68"/>
    </location>
</feature>
<protein>
    <submittedName>
        <fullName evidence="2">Uncharacterized protein</fullName>
    </submittedName>
</protein>